<keyword evidence="2" id="KW-1185">Reference proteome</keyword>
<dbReference type="EMBL" id="BSXS01012628">
    <property type="protein sequence ID" value="GMF02710.1"/>
    <property type="molecule type" value="Genomic_DNA"/>
</dbReference>
<dbReference type="Proteomes" id="UP001165064">
    <property type="component" value="Unassembled WGS sequence"/>
</dbReference>
<protein>
    <submittedName>
        <fullName evidence="1">Unnamed protein product</fullName>
    </submittedName>
</protein>
<accession>A0ACB5U5N0</accession>
<reference evidence="1" key="1">
    <citation type="submission" date="2023-04" db="EMBL/GenBank/DDBJ databases">
        <title>Ambrosiozyma monospora NBRC 10751.</title>
        <authorList>
            <person name="Ichikawa N."/>
            <person name="Sato H."/>
            <person name="Tonouchi N."/>
        </authorList>
    </citation>
    <scope>NUCLEOTIDE SEQUENCE</scope>
    <source>
        <strain evidence="1">NBRC 10751</strain>
    </source>
</reference>
<sequence>MSPEAQFIVRENQDMISKQEAKLKLIDEQRSKRRELCQFDPSKYLLATLADTLNLPDEEAKIFELGMKPIPAVSTTGSNSTGAVSAAGGVAGGVSGGRGNGSTGAGGAGAKAQVAGSGTGNGKLQPPSSSGNNKVLTPSAILTTPLPFNVKTPPSTKGVGTPKHHQQLHQAHKNNIAQLAKKATVGGSSSSIGATVVVPSGVNGSKINEVNSEGDNLLIDEKFNSWNAKVKSNVLANCFSNVVSLLPSESMKNVKVWLLVLVLVPEEDCWVCILLHLMNWLS</sequence>
<gene>
    <name evidence="1" type="ORF">Amon02_001154700</name>
</gene>
<proteinExistence type="predicted"/>
<organism evidence="1 2">
    <name type="scientific">Ambrosiozyma monospora</name>
    <name type="common">Yeast</name>
    <name type="synonym">Endomycopsis monosporus</name>
    <dbReference type="NCBI Taxonomy" id="43982"/>
    <lineage>
        <taxon>Eukaryota</taxon>
        <taxon>Fungi</taxon>
        <taxon>Dikarya</taxon>
        <taxon>Ascomycota</taxon>
        <taxon>Saccharomycotina</taxon>
        <taxon>Pichiomycetes</taxon>
        <taxon>Pichiales</taxon>
        <taxon>Pichiaceae</taxon>
        <taxon>Ambrosiozyma</taxon>
    </lineage>
</organism>
<evidence type="ECO:0000313" key="1">
    <source>
        <dbReference type="EMBL" id="GMF02710.1"/>
    </source>
</evidence>
<evidence type="ECO:0000313" key="2">
    <source>
        <dbReference type="Proteomes" id="UP001165064"/>
    </source>
</evidence>
<comment type="caution">
    <text evidence="1">The sequence shown here is derived from an EMBL/GenBank/DDBJ whole genome shotgun (WGS) entry which is preliminary data.</text>
</comment>
<name>A0ACB5U5N0_AMBMO</name>